<organism evidence="1 2">
    <name type="scientific">Hamiltosporidium magnivora</name>
    <dbReference type="NCBI Taxonomy" id="148818"/>
    <lineage>
        <taxon>Eukaryota</taxon>
        <taxon>Fungi</taxon>
        <taxon>Fungi incertae sedis</taxon>
        <taxon>Microsporidia</taxon>
        <taxon>Dubosqiidae</taxon>
        <taxon>Hamiltosporidium</taxon>
    </lineage>
</organism>
<dbReference type="Proteomes" id="UP000291404">
    <property type="component" value="Unassembled WGS sequence"/>
</dbReference>
<evidence type="ECO:0000313" key="1">
    <source>
        <dbReference type="EMBL" id="TBU06523.1"/>
    </source>
</evidence>
<protein>
    <submittedName>
        <fullName evidence="1">Uncharacterized protein</fullName>
    </submittedName>
</protein>
<dbReference type="VEuPathDB" id="MicrosporidiaDB:CWI36_0434p0010"/>
<accession>A0A4Q9LEV0</accession>
<comment type="caution">
    <text evidence="1">The sequence shown here is derived from an EMBL/GenBank/DDBJ whole genome shotgun (WGS) entry which is preliminary data.</text>
</comment>
<proteinExistence type="predicted"/>
<keyword evidence="2" id="KW-1185">Reference proteome</keyword>
<name>A0A4Q9LEV0_9MICR</name>
<dbReference type="AlphaFoldDB" id="A0A4Q9LEV0"/>
<dbReference type="EMBL" id="PITI01000434">
    <property type="protein sequence ID" value="TBU06523.1"/>
    <property type="molecule type" value="Genomic_DNA"/>
</dbReference>
<sequence>MLPGIKDSLSTAHKNEINHFSVETQIIKLYDLTKTEQTNYSVKQQNRNLSSGHIPM</sequence>
<evidence type="ECO:0000313" key="2">
    <source>
        <dbReference type="Proteomes" id="UP000291404"/>
    </source>
</evidence>
<reference evidence="1 2" key="1">
    <citation type="submission" date="2017-12" db="EMBL/GenBank/DDBJ databases">
        <authorList>
            <person name="Pombert J.-F."/>
            <person name="Haag K.L."/>
            <person name="Ebert D."/>
        </authorList>
    </citation>
    <scope>NUCLEOTIDE SEQUENCE [LARGE SCALE GENOMIC DNA]</scope>
    <source>
        <strain evidence="1">BE-OM-2</strain>
    </source>
</reference>
<gene>
    <name evidence="1" type="ORF">CWI36_0434p0010</name>
</gene>